<evidence type="ECO:0000256" key="1">
    <source>
        <dbReference type="SAM" id="MobiDB-lite"/>
    </source>
</evidence>
<dbReference type="EnsemblPlants" id="Solyc04g076745.1.1">
    <property type="protein sequence ID" value="Solyc04g076745.1.1"/>
    <property type="gene ID" value="Solyc04g076745.1"/>
</dbReference>
<feature type="compositionally biased region" description="Basic and acidic residues" evidence="1">
    <location>
        <begin position="53"/>
        <end position="63"/>
    </location>
</feature>
<dbReference type="AlphaFoldDB" id="A0A3Q7G968"/>
<keyword evidence="3" id="KW-1185">Reference proteome</keyword>
<feature type="compositionally biased region" description="Basic and acidic residues" evidence="1">
    <location>
        <begin position="22"/>
        <end position="34"/>
    </location>
</feature>
<reference evidence="2" key="1">
    <citation type="journal article" date="2012" name="Nature">
        <title>The tomato genome sequence provides insights into fleshy fruit evolution.</title>
        <authorList>
            <consortium name="Tomato Genome Consortium"/>
        </authorList>
    </citation>
    <scope>NUCLEOTIDE SEQUENCE [LARGE SCALE GENOMIC DNA]</scope>
    <source>
        <strain evidence="2">cv. Heinz 1706</strain>
    </source>
</reference>
<organism evidence="2">
    <name type="scientific">Solanum lycopersicum</name>
    <name type="common">Tomato</name>
    <name type="synonym">Lycopersicon esculentum</name>
    <dbReference type="NCBI Taxonomy" id="4081"/>
    <lineage>
        <taxon>Eukaryota</taxon>
        <taxon>Viridiplantae</taxon>
        <taxon>Streptophyta</taxon>
        <taxon>Embryophyta</taxon>
        <taxon>Tracheophyta</taxon>
        <taxon>Spermatophyta</taxon>
        <taxon>Magnoliopsida</taxon>
        <taxon>eudicotyledons</taxon>
        <taxon>Gunneridae</taxon>
        <taxon>Pentapetalae</taxon>
        <taxon>asterids</taxon>
        <taxon>lamiids</taxon>
        <taxon>Solanales</taxon>
        <taxon>Solanaceae</taxon>
        <taxon>Solanoideae</taxon>
        <taxon>Solaneae</taxon>
        <taxon>Solanum</taxon>
        <taxon>Solanum subgen. Lycopersicon</taxon>
    </lineage>
</organism>
<proteinExistence type="predicted"/>
<feature type="region of interest" description="Disordered" evidence="1">
    <location>
        <begin position="1"/>
        <end position="73"/>
    </location>
</feature>
<accession>A0A3Q7G968</accession>
<protein>
    <submittedName>
        <fullName evidence="2">Uncharacterized protein</fullName>
    </submittedName>
</protein>
<dbReference type="Gramene" id="Solyc04g076745.1.1">
    <property type="protein sequence ID" value="Solyc04g076745.1.1"/>
    <property type="gene ID" value="Solyc04g076745.1"/>
</dbReference>
<name>A0A3Q7G968_SOLLC</name>
<evidence type="ECO:0000313" key="2">
    <source>
        <dbReference type="EnsemblPlants" id="Solyc04g076745.1.1"/>
    </source>
</evidence>
<evidence type="ECO:0000313" key="3">
    <source>
        <dbReference type="Proteomes" id="UP000004994"/>
    </source>
</evidence>
<dbReference type="InParanoid" id="A0A3Q7G968"/>
<reference evidence="2" key="2">
    <citation type="submission" date="2019-01" db="UniProtKB">
        <authorList>
            <consortium name="EnsemblPlants"/>
        </authorList>
    </citation>
    <scope>IDENTIFICATION</scope>
    <source>
        <strain evidence="2">cv. Heinz 1706</strain>
    </source>
</reference>
<sequence length="73" mass="8383">MSETPNLPRRDGDDMLSQHTSKSREEASREKDNWLRLGNCGIAFKRPPYSPPKRSDDAEERSRKLNPALTTQL</sequence>
<dbReference type="Proteomes" id="UP000004994">
    <property type="component" value="Chromosome 4"/>
</dbReference>